<evidence type="ECO:0000313" key="4">
    <source>
        <dbReference type="Proteomes" id="UP000032680"/>
    </source>
</evidence>
<dbReference type="Proteomes" id="UP000032680">
    <property type="component" value="Unassembled WGS sequence"/>
</dbReference>
<dbReference type="OrthoDB" id="7254618at2"/>
<sequence>MSDRGRLTRTAKRHHFALALATAALSAGASWPAYADPPSAADLQASLRQWFAQVMGTEKAAPPALAVNKDGDAYRIVVPVPGLTPGVTGDAAGLTAKVHPLDGGRWAIDGMTLPSPSTITIKPPPGGLKDGGLGLMRLRIGQQTATGVFDPSYATGSRLDATLDNVHTDVTANGLRQTQDYADYIMHMSLSPHPAATAQAPATLDAAESAAIHGLHVTSSGLATFDAVADTVELAGTATDVDPNRVGAVFAATFRYAAAIMSGGSARPGQPLPIDRTTLRSMVAALAGLAGQVEIKESLSNLKVIAGGSTVSLGHAEFGMGGASKAGLLTTYLDFAVDRLGASNAPPSIRAYLPRHLHIHPTLSGVGTAEVIALLHAALAPDTQQNLMGAAVLGLFAHGGIKIGLDDLAIDLGDSSLTASGSVDVPAPVPAVVSGKAEVVARQLDTLIGHLQSDPQAAQIIGVLMMAKALGRSDGDRVIWDIAYHGGAVQVNGHTVYPPEAQDGGPAGDPGGAVHQ</sequence>
<dbReference type="AlphaFoldDB" id="A0A0D6P5U4"/>
<protein>
    <submittedName>
        <fullName evidence="3">Uncharacterized protein</fullName>
    </submittedName>
</protein>
<name>A0A0D6P5U4_9PROT</name>
<dbReference type="EMBL" id="BANB01000143">
    <property type="protein sequence ID" value="GAN76701.1"/>
    <property type="molecule type" value="Genomic_DNA"/>
</dbReference>
<gene>
    <name evidence="3" type="ORF">Asru_0143_25</name>
</gene>
<keyword evidence="4" id="KW-1185">Reference proteome</keyword>
<evidence type="ECO:0000256" key="2">
    <source>
        <dbReference type="SAM" id="SignalP"/>
    </source>
</evidence>
<accession>A0A0D6P5U4</accession>
<keyword evidence="2" id="KW-0732">Signal</keyword>
<proteinExistence type="predicted"/>
<feature type="region of interest" description="Disordered" evidence="1">
    <location>
        <begin position="494"/>
        <end position="516"/>
    </location>
</feature>
<dbReference type="RefSeq" id="WP_048860562.1">
    <property type="nucleotide sequence ID" value="NZ_BANB01000143.1"/>
</dbReference>
<feature type="chain" id="PRO_5002309554" evidence="2">
    <location>
        <begin position="36"/>
        <end position="516"/>
    </location>
</feature>
<comment type="caution">
    <text evidence="3">The sequence shown here is derived from an EMBL/GenBank/DDBJ whole genome shotgun (WGS) entry which is preliminary data.</text>
</comment>
<evidence type="ECO:0000256" key="1">
    <source>
        <dbReference type="SAM" id="MobiDB-lite"/>
    </source>
</evidence>
<reference evidence="3 4" key="1">
    <citation type="submission" date="2012-11" db="EMBL/GenBank/DDBJ databases">
        <title>Whole genome sequence of Acidisphaera rubrifaciens HS-AP3.</title>
        <authorList>
            <person name="Azuma Y."/>
            <person name="Higashiura N."/>
            <person name="Hirakawa H."/>
            <person name="Matsushita K."/>
        </authorList>
    </citation>
    <scope>NUCLEOTIDE SEQUENCE [LARGE SCALE GENOMIC DNA]</scope>
    <source>
        <strain evidence="3 4">HS-AP3</strain>
    </source>
</reference>
<feature type="compositionally biased region" description="Gly residues" evidence="1">
    <location>
        <begin position="505"/>
        <end position="516"/>
    </location>
</feature>
<evidence type="ECO:0000313" key="3">
    <source>
        <dbReference type="EMBL" id="GAN76701.1"/>
    </source>
</evidence>
<feature type="signal peptide" evidence="2">
    <location>
        <begin position="1"/>
        <end position="35"/>
    </location>
</feature>
<organism evidence="3 4">
    <name type="scientific">Acidisphaera rubrifaciens HS-AP3</name>
    <dbReference type="NCBI Taxonomy" id="1231350"/>
    <lineage>
        <taxon>Bacteria</taxon>
        <taxon>Pseudomonadati</taxon>
        <taxon>Pseudomonadota</taxon>
        <taxon>Alphaproteobacteria</taxon>
        <taxon>Acetobacterales</taxon>
        <taxon>Acetobacteraceae</taxon>
        <taxon>Acidisphaera</taxon>
    </lineage>
</organism>